<dbReference type="NCBIfam" id="TIGR01930">
    <property type="entry name" value="AcCoA-C-Actrans"/>
    <property type="match status" value="1"/>
</dbReference>
<comment type="pathway">
    <text evidence="1">Lipid metabolism.</text>
</comment>
<sequence length="392" mass="40907">MDVVIVAAVRTPVGSFCGGLSTLPAHDLGTLCIKEALGRSGINGENVSEVILGQVLTAGQGQNPARKASINAGLPIHVPACGVNMLCGSGLRAVVLGYQAIKTGDADIVVAGGQENMSLAPHCMHMRNGVKFGDTSLTDTMMCDGLTDTFNQYHMGITAENVAKKYSISREEQDLFALSSQQKCEAAQNSGYFDEEIVPVSIATRQGTKVINKDEFPRQGCSIEGLQKLRPAFVKDGTGTVTAGNASGLNDGSAVCVLMSADEARNRSLQPLCRIVSWAQAGVDPAFMGMGPVDATRKALEKAHWSINDVDLFELNEAFAAQSLAVVKELGCEPSKVNISGGAIALGHPIGASGARILVTLLHALKRTGKKRGVAALCVGGGMGIALCVERV</sequence>
<evidence type="ECO:0000313" key="10">
    <source>
        <dbReference type="RefSeq" id="XP_022293799.1"/>
    </source>
</evidence>
<dbReference type="InterPro" id="IPR020613">
    <property type="entry name" value="Thiolase_CS"/>
</dbReference>
<dbReference type="PANTHER" id="PTHR18919">
    <property type="entry name" value="ACETYL-COA C-ACYLTRANSFERASE"/>
    <property type="match status" value="1"/>
</dbReference>
<dbReference type="KEGG" id="cvn:111104248"/>
<dbReference type="FunFam" id="3.40.47.10:FF:000010">
    <property type="entry name" value="Acetyl-CoA acetyltransferase (Thiolase)"/>
    <property type="match status" value="1"/>
</dbReference>
<evidence type="ECO:0000313" key="9">
    <source>
        <dbReference type="Proteomes" id="UP000694844"/>
    </source>
</evidence>
<dbReference type="GO" id="GO:0003988">
    <property type="term" value="F:acetyl-CoA C-acyltransferase activity"/>
    <property type="evidence" value="ECO:0007669"/>
    <property type="project" value="UniProtKB-ARBA"/>
</dbReference>
<feature type="active site" description="Proton acceptor" evidence="5">
    <location>
        <position position="378"/>
    </location>
</feature>
<dbReference type="InterPro" id="IPR016039">
    <property type="entry name" value="Thiolase-like"/>
</dbReference>
<dbReference type="OrthoDB" id="5404651at2759"/>
<keyword evidence="4 6" id="KW-0012">Acyltransferase</keyword>
<proteinExistence type="inferred from homology"/>
<dbReference type="Proteomes" id="UP000694844">
    <property type="component" value="Chromosome 7"/>
</dbReference>
<dbReference type="GeneID" id="111104248"/>
<dbReference type="PANTHER" id="PTHR18919:SF107">
    <property type="entry name" value="ACETYL-COA ACETYLTRANSFERASE, CYTOSOLIC"/>
    <property type="match status" value="1"/>
</dbReference>
<dbReference type="Gene3D" id="3.40.47.10">
    <property type="match status" value="2"/>
</dbReference>
<evidence type="ECO:0000256" key="5">
    <source>
        <dbReference type="PIRSR" id="PIRSR000429-1"/>
    </source>
</evidence>
<dbReference type="Pfam" id="PF00108">
    <property type="entry name" value="Thiolase_N"/>
    <property type="match status" value="1"/>
</dbReference>
<dbReference type="AlphaFoldDB" id="A0A8B8AU89"/>
<dbReference type="InterPro" id="IPR002155">
    <property type="entry name" value="Thiolase"/>
</dbReference>
<dbReference type="Pfam" id="PF02803">
    <property type="entry name" value="Thiolase_C"/>
    <property type="match status" value="1"/>
</dbReference>
<dbReference type="InterPro" id="IPR020617">
    <property type="entry name" value="Thiolase_C"/>
</dbReference>
<dbReference type="SUPFAM" id="SSF53901">
    <property type="entry name" value="Thiolase-like"/>
    <property type="match status" value="2"/>
</dbReference>
<dbReference type="InterPro" id="IPR020616">
    <property type="entry name" value="Thiolase_N"/>
</dbReference>
<dbReference type="CDD" id="cd00751">
    <property type="entry name" value="thiolase"/>
    <property type="match status" value="1"/>
</dbReference>
<feature type="domain" description="Thiolase N-terminal" evidence="7">
    <location>
        <begin position="3"/>
        <end position="261"/>
    </location>
</feature>
<evidence type="ECO:0000256" key="1">
    <source>
        <dbReference type="ARBA" id="ARBA00005189"/>
    </source>
</evidence>
<keyword evidence="9" id="KW-1185">Reference proteome</keyword>
<dbReference type="PROSITE" id="PS00737">
    <property type="entry name" value="THIOLASE_2"/>
    <property type="match status" value="1"/>
</dbReference>
<evidence type="ECO:0000256" key="3">
    <source>
        <dbReference type="ARBA" id="ARBA00022679"/>
    </source>
</evidence>
<evidence type="ECO:0000259" key="8">
    <source>
        <dbReference type="Pfam" id="PF02803"/>
    </source>
</evidence>
<keyword evidence="3 6" id="KW-0808">Transferase</keyword>
<evidence type="ECO:0000256" key="2">
    <source>
        <dbReference type="ARBA" id="ARBA00010982"/>
    </source>
</evidence>
<dbReference type="PROSITE" id="PS00099">
    <property type="entry name" value="THIOLASE_3"/>
    <property type="match status" value="1"/>
</dbReference>
<comment type="similarity">
    <text evidence="2 6">Belongs to the thiolase-like superfamily. Thiolase family.</text>
</comment>
<feature type="domain" description="Thiolase C-terminal" evidence="8">
    <location>
        <begin position="270"/>
        <end position="391"/>
    </location>
</feature>
<evidence type="ECO:0000256" key="4">
    <source>
        <dbReference type="ARBA" id="ARBA00023315"/>
    </source>
</evidence>
<feature type="active site" description="Acyl-thioester intermediate" evidence="5">
    <location>
        <position position="87"/>
    </location>
</feature>
<accession>A0A8B8AU89</accession>
<name>A0A8B8AU89_CRAVI</name>
<evidence type="ECO:0000256" key="6">
    <source>
        <dbReference type="RuleBase" id="RU003557"/>
    </source>
</evidence>
<dbReference type="InterPro" id="IPR020610">
    <property type="entry name" value="Thiolase_AS"/>
</dbReference>
<protein>
    <submittedName>
        <fullName evidence="10">Acetyl-CoA acetyltransferase, cytosolic-like</fullName>
    </submittedName>
</protein>
<reference evidence="10" key="1">
    <citation type="submission" date="2025-08" db="UniProtKB">
        <authorList>
            <consortium name="RefSeq"/>
        </authorList>
    </citation>
    <scope>IDENTIFICATION</scope>
    <source>
        <tissue evidence="10">Whole sample</tissue>
    </source>
</reference>
<feature type="active site" description="Proton acceptor" evidence="5">
    <location>
        <position position="348"/>
    </location>
</feature>
<dbReference type="RefSeq" id="XP_022293799.1">
    <property type="nucleotide sequence ID" value="XM_022438091.1"/>
</dbReference>
<dbReference type="PIRSF" id="PIRSF000429">
    <property type="entry name" value="Ac-CoA_Ac_transf"/>
    <property type="match status" value="1"/>
</dbReference>
<gene>
    <name evidence="10" type="primary">LOC111104248</name>
</gene>
<dbReference type="PROSITE" id="PS00098">
    <property type="entry name" value="THIOLASE_1"/>
    <property type="match status" value="1"/>
</dbReference>
<dbReference type="InterPro" id="IPR020615">
    <property type="entry name" value="Thiolase_acyl_enz_int_AS"/>
</dbReference>
<evidence type="ECO:0000259" key="7">
    <source>
        <dbReference type="Pfam" id="PF00108"/>
    </source>
</evidence>
<organism evidence="9 10">
    <name type="scientific">Crassostrea virginica</name>
    <name type="common">Eastern oyster</name>
    <dbReference type="NCBI Taxonomy" id="6565"/>
    <lineage>
        <taxon>Eukaryota</taxon>
        <taxon>Metazoa</taxon>
        <taxon>Spiralia</taxon>
        <taxon>Lophotrochozoa</taxon>
        <taxon>Mollusca</taxon>
        <taxon>Bivalvia</taxon>
        <taxon>Autobranchia</taxon>
        <taxon>Pteriomorphia</taxon>
        <taxon>Ostreida</taxon>
        <taxon>Ostreoidea</taxon>
        <taxon>Ostreidae</taxon>
        <taxon>Crassostrea</taxon>
    </lineage>
</organism>